<dbReference type="Gene3D" id="1.10.490.10">
    <property type="entry name" value="Globins"/>
    <property type="match status" value="1"/>
</dbReference>
<dbReference type="InterPro" id="IPR009050">
    <property type="entry name" value="Globin-like_sf"/>
</dbReference>
<dbReference type="SUPFAM" id="SSF46458">
    <property type="entry name" value="Globin-like"/>
    <property type="match status" value="1"/>
</dbReference>
<dbReference type="PROSITE" id="PS51384">
    <property type="entry name" value="FAD_FR"/>
    <property type="match status" value="1"/>
</dbReference>
<evidence type="ECO:0000259" key="13">
    <source>
        <dbReference type="PROSITE" id="PS51384"/>
    </source>
</evidence>
<comment type="cofactor">
    <cofactor evidence="2">
        <name>FAD</name>
        <dbReference type="ChEBI" id="CHEBI:57692"/>
    </cofactor>
</comment>
<dbReference type="SUPFAM" id="SSF52343">
    <property type="entry name" value="Ferredoxin reductase-like, C-terminal NADP-linked domain"/>
    <property type="match status" value="1"/>
</dbReference>
<feature type="compositionally biased region" description="Pro residues" evidence="11">
    <location>
        <begin position="427"/>
        <end position="445"/>
    </location>
</feature>
<evidence type="ECO:0000259" key="12">
    <source>
        <dbReference type="PROSITE" id="PS01033"/>
    </source>
</evidence>
<keyword evidence="5" id="KW-0001">2Fe-2S</keyword>
<evidence type="ECO:0000256" key="2">
    <source>
        <dbReference type="ARBA" id="ARBA00001974"/>
    </source>
</evidence>
<dbReference type="InterPro" id="IPR012292">
    <property type="entry name" value="Globin/Proto"/>
</dbReference>
<evidence type="ECO:0000256" key="5">
    <source>
        <dbReference type="ARBA" id="ARBA00022714"/>
    </source>
</evidence>
<feature type="region of interest" description="Disordered" evidence="11">
    <location>
        <begin position="1"/>
        <end position="24"/>
    </location>
</feature>
<dbReference type="SUPFAM" id="SSF63380">
    <property type="entry name" value="Riboflavin synthase domain-like"/>
    <property type="match status" value="1"/>
</dbReference>
<comment type="catalytic activity">
    <reaction evidence="9">
        <text>2 nitric oxide + NADH + 2 O2 = 2 nitrate + NAD(+) + H(+)</text>
        <dbReference type="Rhea" id="RHEA:19469"/>
        <dbReference type="ChEBI" id="CHEBI:15378"/>
        <dbReference type="ChEBI" id="CHEBI:15379"/>
        <dbReference type="ChEBI" id="CHEBI:16480"/>
        <dbReference type="ChEBI" id="CHEBI:17632"/>
        <dbReference type="ChEBI" id="CHEBI:57540"/>
        <dbReference type="ChEBI" id="CHEBI:57945"/>
        <dbReference type="EC" id="1.14.12.17"/>
    </reaction>
</comment>
<dbReference type="GO" id="GO:0019825">
    <property type="term" value="F:oxygen binding"/>
    <property type="evidence" value="ECO:0007669"/>
    <property type="project" value="InterPro"/>
</dbReference>
<evidence type="ECO:0000313" key="15">
    <source>
        <dbReference type="Proteomes" id="UP000244201"/>
    </source>
</evidence>
<name>A0A2R4SX84_9ACTN</name>
<evidence type="ECO:0000256" key="11">
    <source>
        <dbReference type="SAM" id="MobiDB-lite"/>
    </source>
</evidence>
<dbReference type="CDD" id="cd19753">
    <property type="entry name" value="Mb-like_oxidoreductase"/>
    <property type="match status" value="1"/>
</dbReference>
<dbReference type="KEGG" id="slk:SLUN_03700"/>
<evidence type="ECO:0000256" key="8">
    <source>
        <dbReference type="ARBA" id="ARBA00023027"/>
    </source>
</evidence>
<evidence type="ECO:0000256" key="7">
    <source>
        <dbReference type="ARBA" id="ARBA00023014"/>
    </source>
</evidence>
<keyword evidence="6" id="KW-0521">NADP</keyword>
<keyword evidence="5" id="KW-0479">Metal-binding</keyword>
<evidence type="ECO:0000256" key="6">
    <source>
        <dbReference type="ARBA" id="ARBA00022857"/>
    </source>
</evidence>
<dbReference type="GO" id="GO:0051537">
    <property type="term" value="F:2 iron, 2 sulfur cluster binding"/>
    <property type="evidence" value="ECO:0007669"/>
    <property type="project" value="UniProtKB-KW"/>
</dbReference>
<keyword evidence="8" id="KW-0520">NAD</keyword>
<keyword evidence="7" id="KW-0411">Iron-sulfur</keyword>
<dbReference type="PRINTS" id="PR00410">
    <property type="entry name" value="PHEHYDRXLASE"/>
</dbReference>
<dbReference type="InterPro" id="IPR050415">
    <property type="entry name" value="MRET"/>
</dbReference>
<proteinExistence type="inferred from homology"/>
<dbReference type="InterPro" id="IPR039261">
    <property type="entry name" value="FNR_nucleotide-bd"/>
</dbReference>
<comment type="catalytic activity">
    <reaction evidence="10">
        <text>2 nitric oxide + NADPH + 2 O2 = 2 nitrate + NADP(+) + H(+)</text>
        <dbReference type="Rhea" id="RHEA:19465"/>
        <dbReference type="ChEBI" id="CHEBI:15378"/>
        <dbReference type="ChEBI" id="CHEBI:15379"/>
        <dbReference type="ChEBI" id="CHEBI:16480"/>
        <dbReference type="ChEBI" id="CHEBI:17632"/>
        <dbReference type="ChEBI" id="CHEBI:57783"/>
        <dbReference type="ChEBI" id="CHEBI:58349"/>
        <dbReference type="EC" id="1.14.12.17"/>
    </reaction>
</comment>
<dbReference type="InterPro" id="IPR017927">
    <property type="entry name" value="FAD-bd_FR_type"/>
</dbReference>
<dbReference type="InterPro" id="IPR008333">
    <property type="entry name" value="Cbr1-like_FAD-bd_dom"/>
</dbReference>
<protein>
    <recommendedName>
        <fullName evidence="4">nitric oxide dioxygenase</fullName>
        <ecNumber evidence="4">1.14.12.17</ecNumber>
    </recommendedName>
</protein>
<dbReference type="Proteomes" id="UP000244201">
    <property type="component" value="Chromosome"/>
</dbReference>
<comment type="similarity">
    <text evidence="3">In the C-terminal section; belongs to the flavoprotein pyridine nucleotide cytochrome reductase family.</text>
</comment>
<dbReference type="Pfam" id="PF00175">
    <property type="entry name" value="NAD_binding_1"/>
    <property type="match status" value="1"/>
</dbReference>
<evidence type="ECO:0000313" key="14">
    <source>
        <dbReference type="EMBL" id="AVZ71444.1"/>
    </source>
</evidence>
<evidence type="ECO:0000256" key="1">
    <source>
        <dbReference type="ARBA" id="ARBA00001970"/>
    </source>
</evidence>
<accession>A0A2R4SX84</accession>
<keyword evidence="15" id="KW-1185">Reference proteome</keyword>
<gene>
    <name evidence="14" type="ORF">SLUN_03700</name>
</gene>
<dbReference type="GO" id="GO:0020037">
    <property type="term" value="F:heme binding"/>
    <property type="evidence" value="ECO:0007669"/>
    <property type="project" value="InterPro"/>
</dbReference>
<dbReference type="EC" id="1.14.12.17" evidence="4"/>
<feature type="region of interest" description="Disordered" evidence="11">
    <location>
        <begin position="422"/>
        <end position="461"/>
    </location>
</feature>
<dbReference type="PANTHER" id="PTHR47354">
    <property type="entry name" value="NADH OXIDOREDUCTASE HCR"/>
    <property type="match status" value="1"/>
</dbReference>
<dbReference type="EMBL" id="CP026304">
    <property type="protein sequence ID" value="AVZ71444.1"/>
    <property type="molecule type" value="Genomic_DNA"/>
</dbReference>
<feature type="domain" description="Globin" evidence="12">
    <location>
        <begin position="18"/>
        <end position="154"/>
    </location>
</feature>
<keyword evidence="5" id="KW-0408">Iron</keyword>
<dbReference type="Gene3D" id="3.40.50.80">
    <property type="entry name" value="Nucleotide-binding domain of ferredoxin-NADP reductase (FNR) module"/>
    <property type="match status" value="1"/>
</dbReference>
<dbReference type="PANTHER" id="PTHR47354:SF5">
    <property type="entry name" value="PROTEIN RFBI"/>
    <property type="match status" value="1"/>
</dbReference>
<reference evidence="14 15" key="1">
    <citation type="submission" date="2018-01" db="EMBL/GenBank/DDBJ databases">
        <title>Complete genome sequence of Streptomyces lunaelactis MM109T, a Ferroverdin A producer isolated from cave moonmilk deposits.</title>
        <authorList>
            <person name="Naome A."/>
            <person name="Martinet L."/>
            <person name="Maciejewska M."/>
            <person name="Anderssen S."/>
            <person name="Adam D."/>
            <person name="Tenconi E."/>
            <person name="Deflandre B."/>
            <person name="Arguelles-Arias A."/>
            <person name="Calusinska M."/>
            <person name="Copieters W."/>
            <person name="Karim L."/>
            <person name="Hanikenne M."/>
            <person name="Baurain D."/>
            <person name="van Wezel G."/>
            <person name="Smargiasso N."/>
            <person name="de Pauw E."/>
            <person name="Delfosse P."/>
            <person name="Rigali S."/>
        </authorList>
    </citation>
    <scope>NUCLEOTIDE SEQUENCE [LARGE SCALE GENOMIC DNA]</scope>
    <source>
        <strain evidence="14 15">MM109</strain>
    </source>
</reference>
<dbReference type="PROSITE" id="PS01033">
    <property type="entry name" value="GLOBIN"/>
    <property type="match status" value="1"/>
</dbReference>
<sequence>MPPSDPARWAGASQERGGIMSDDKDDIDAVTGSLERVRLRASHVVRYFYAHLFTRHPRLRPLFPAAMDDQYERLFAALVHVVDHLDHPGLPAHLDQLGRDHRKFRITDEDYAAVGESLVAAIRYHSPSTWDEGTEESWLRVYGFITAAMTAGAHSSLAANEPAWWDATVVSHRLHGGHTAVIRAAPSADYPCLPGQYATIEHPDLPGVWRPYSVAGRPGRDGALEFHIGRVTDGRLSTVLCDRTAPGQVLRVGAASGSALTPPPGTPTVTLIAAGTGWAPVKAVLDELLARRPAPRIRIDVVARGESHFYDGGSLVDLLRAHPYLSAYWWYQERGEGRMRSAERLHDHLSGRRDWHDETVYLCGPVMFVQETAELLHNSGLPTASLIRDPLPASVQQRGYVSHAEQFLDPPAVKWIDPDARTRPLELPAPEPRPTAMPAPAPAPPSRGGWFGPHGAVGKVS</sequence>
<dbReference type="Pfam" id="PF00042">
    <property type="entry name" value="Globin"/>
    <property type="match status" value="1"/>
</dbReference>
<dbReference type="Gene3D" id="2.40.30.10">
    <property type="entry name" value="Translation factors"/>
    <property type="match status" value="1"/>
</dbReference>
<dbReference type="GO" id="GO:0008941">
    <property type="term" value="F:nitric oxide dioxygenase NAD(P)H activity"/>
    <property type="evidence" value="ECO:0007669"/>
    <property type="project" value="UniProtKB-EC"/>
</dbReference>
<feature type="domain" description="FAD-binding FR-type" evidence="13">
    <location>
        <begin position="162"/>
        <end position="263"/>
    </location>
</feature>
<comment type="cofactor">
    <cofactor evidence="1">
        <name>heme b</name>
        <dbReference type="ChEBI" id="CHEBI:60344"/>
    </cofactor>
</comment>
<dbReference type="InterPro" id="IPR000971">
    <property type="entry name" value="Globin"/>
</dbReference>
<organism evidence="14 15">
    <name type="scientific">Streptomyces lunaelactis</name>
    <dbReference type="NCBI Taxonomy" id="1535768"/>
    <lineage>
        <taxon>Bacteria</taxon>
        <taxon>Bacillati</taxon>
        <taxon>Actinomycetota</taxon>
        <taxon>Actinomycetes</taxon>
        <taxon>Kitasatosporales</taxon>
        <taxon>Streptomycetaceae</taxon>
        <taxon>Streptomyces</taxon>
    </lineage>
</organism>
<evidence type="ECO:0000256" key="9">
    <source>
        <dbReference type="ARBA" id="ARBA00048649"/>
    </source>
</evidence>
<dbReference type="Pfam" id="PF00970">
    <property type="entry name" value="FAD_binding_6"/>
    <property type="match status" value="1"/>
</dbReference>
<dbReference type="AlphaFoldDB" id="A0A2R4SX84"/>
<dbReference type="InterPro" id="IPR001433">
    <property type="entry name" value="OxRdtase_FAD/NAD-bd"/>
</dbReference>
<evidence type="ECO:0000256" key="4">
    <source>
        <dbReference type="ARBA" id="ARBA00012229"/>
    </source>
</evidence>
<dbReference type="InterPro" id="IPR017938">
    <property type="entry name" value="Riboflavin_synthase-like_b-brl"/>
</dbReference>
<evidence type="ECO:0000256" key="10">
    <source>
        <dbReference type="ARBA" id="ARBA00049433"/>
    </source>
</evidence>
<evidence type="ECO:0000256" key="3">
    <source>
        <dbReference type="ARBA" id="ARBA00006401"/>
    </source>
</evidence>